<proteinExistence type="predicted"/>
<reference evidence="3" key="1">
    <citation type="submission" date="2021-01" db="EMBL/GenBank/DDBJ databases">
        <title>Modified the classification status of verrucomicrobia.</title>
        <authorList>
            <person name="Feng X."/>
        </authorList>
    </citation>
    <scope>NUCLEOTIDE SEQUENCE</scope>
    <source>
        <strain evidence="3">KCTC 13126</strain>
    </source>
</reference>
<dbReference type="Gene3D" id="3.40.50.920">
    <property type="match status" value="1"/>
</dbReference>
<dbReference type="SUPFAM" id="SSF52922">
    <property type="entry name" value="TK C-terminal domain-like"/>
    <property type="match status" value="1"/>
</dbReference>
<dbReference type="RefSeq" id="WP_200356434.1">
    <property type="nucleotide sequence ID" value="NZ_JAENIL010000027.1"/>
</dbReference>
<dbReference type="SMART" id="SM00861">
    <property type="entry name" value="Transket_pyr"/>
    <property type="match status" value="1"/>
</dbReference>
<evidence type="ECO:0000313" key="4">
    <source>
        <dbReference type="Proteomes" id="UP000617628"/>
    </source>
</evidence>
<name>A0A934RWR8_9BACT</name>
<dbReference type="InterPro" id="IPR029061">
    <property type="entry name" value="THDP-binding"/>
</dbReference>
<dbReference type="SUPFAM" id="SSF52518">
    <property type="entry name" value="Thiamin diphosphate-binding fold (THDP-binding)"/>
    <property type="match status" value="1"/>
</dbReference>
<evidence type="ECO:0000259" key="2">
    <source>
        <dbReference type="SMART" id="SM00861"/>
    </source>
</evidence>
<dbReference type="EMBL" id="JAENIL010000027">
    <property type="protein sequence ID" value="MBK1878222.1"/>
    <property type="molecule type" value="Genomic_DNA"/>
</dbReference>
<organism evidence="3 4">
    <name type="scientific">Pelagicoccus mobilis</name>
    <dbReference type="NCBI Taxonomy" id="415221"/>
    <lineage>
        <taxon>Bacteria</taxon>
        <taxon>Pseudomonadati</taxon>
        <taxon>Verrucomicrobiota</taxon>
        <taxon>Opitutia</taxon>
        <taxon>Puniceicoccales</taxon>
        <taxon>Pelagicoccaceae</taxon>
        <taxon>Pelagicoccus</taxon>
    </lineage>
</organism>
<comment type="caution">
    <text evidence="3">The sequence shown here is derived from an EMBL/GenBank/DDBJ whole genome shotgun (WGS) entry which is preliminary data.</text>
</comment>
<sequence length="337" mass="36716">MSRPPTYLEGLQRALHSHFENEPKAVILGEDIVDPYGGAFKVTKGLSSSFPDRVFSMPICESSITGMGIGLALRGFKPVVELMFGDFSTLAADQLVNHAAKFPAMYGQGVSLPLVVRTPMGGGRGYGPTHSQSLEKMFLGIPNLSVVSPSLAHDTEKVLTNALNREEPTLFIESKTLYPLPIYKGNKEVSIESLAHKDGYPIAIARNYSPDQKPDLLIIAYGGASLPVLETLEHYKEEEIHCIAAFPANLSSPPLEELATLGALARRIVIADEGHETFSWYSELSHSLQQILFGQLEAPIQHASATCELIPSNFEQETEVILSKAKIEAAATKALEW</sequence>
<dbReference type="Proteomes" id="UP000617628">
    <property type="component" value="Unassembled WGS sequence"/>
</dbReference>
<dbReference type="Gene3D" id="3.40.50.970">
    <property type="match status" value="1"/>
</dbReference>
<dbReference type="InterPro" id="IPR009014">
    <property type="entry name" value="Transketo_C/PFOR_II"/>
</dbReference>
<dbReference type="AlphaFoldDB" id="A0A934RWR8"/>
<keyword evidence="1" id="KW-0786">Thiamine pyrophosphate</keyword>
<evidence type="ECO:0000256" key="1">
    <source>
        <dbReference type="ARBA" id="ARBA00023052"/>
    </source>
</evidence>
<dbReference type="Pfam" id="PF02779">
    <property type="entry name" value="Transket_pyr"/>
    <property type="match status" value="1"/>
</dbReference>
<accession>A0A934RWR8</accession>
<gene>
    <name evidence="3" type="ORF">JIN87_15185</name>
</gene>
<dbReference type="PANTHER" id="PTHR43257:SF2">
    <property type="entry name" value="PYRUVATE DEHYDROGENASE E1 COMPONENT SUBUNIT BETA"/>
    <property type="match status" value="1"/>
</dbReference>
<dbReference type="PANTHER" id="PTHR43257">
    <property type="entry name" value="PYRUVATE DEHYDROGENASE E1 COMPONENT BETA SUBUNIT"/>
    <property type="match status" value="1"/>
</dbReference>
<dbReference type="InterPro" id="IPR005475">
    <property type="entry name" value="Transketolase-like_Pyr-bd"/>
</dbReference>
<dbReference type="CDD" id="cd07036">
    <property type="entry name" value="TPP_PYR_E1-PDHc-beta_like"/>
    <property type="match status" value="1"/>
</dbReference>
<feature type="domain" description="Transketolase-like pyrimidine-binding" evidence="2">
    <location>
        <begin position="5"/>
        <end position="180"/>
    </location>
</feature>
<evidence type="ECO:0000313" key="3">
    <source>
        <dbReference type="EMBL" id="MBK1878222.1"/>
    </source>
</evidence>
<keyword evidence="4" id="KW-1185">Reference proteome</keyword>
<protein>
    <recommendedName>
        <fullName evidence="2">Transketolase-like pyrimidine-binding domain-containing protein</fullName>
    </recommendedName>
</protein>